<evidence type="ECO:0000313" key="2">
    <source>
        <dbReference type="Proteomes" id="UP001242045"/>
    </source>
</evidence>
<proteinExistence type="predicted"/>
<reference evidence="1" key="1">
    <citation type="submission" date="2023-07" db="EMBL/GenBank/DDBJ databases">
        <title>Sorghum-associated microbial communities from plants grown in Nebraska, USA.</title>
        <authorList>
            <person name="Schachtman D."/>
        </authorList>
    </citation>
    <scope>NUCLEOTIDE SEQUENCE</scope>
    <source>
        <strain evidence="1">DS3754</strain>
    </source>
</reference>
<accession>A0AAW8CS03</accession>
<gene>
    <name evidence="1" type="ORF">J2W31_000810</name>
</gene>
<dbReference type="EMBL" id="JAUSRD010000002">
    <property type="protein sequence ID" value="MDP9891707.1"/>
    <property type="molecule type" value="Genomic_DNA"/>
</dbReference>
<organism evidence="1 2">
    <name type="scientific">Variovorax boronicumulans</name>
    <dbReference type="NCBI Taxonomy" id="436515"/>
    <lineage>
        <taxon>Bacteria</taxon>
        <taxon>Pseudomonadati</taxon>
        <taxon>Pseudomonadota</taxon>
        <taxon>Betaproteobacteria</taxon>
        <taxon>Burkholderiales</taxon>
        <taxon>Comamonadaceae</taxon>
        <taxon>Variovorax</taxon>
    </lineage>
</organism>
<protein>
    <recommendedName>
        <fullName evidence="3">MarR family transcriptional regulator</fullName>
    </recommendedName>
</protein>
<dbReference type="Proteomes" id="UP001242045">
    <property type="component" value="Unassembled WGS sequence"/>
</dbReference>
<comment type="caution">
    <text evidence="1">The sequence shown here is derived from an EMBL/GenBank/DDBJ whole genome shotgun (WGS) entry which is preliminary data.</text>
</comment>
<evidence type="ECO:0008006" key="3">
    <source>
        <dbReference type="Google" id="ProtNLM"/>
    </source>
</evidence>
<evidence type="ECO:0000313" key="1">
    <source>
        <dbReference type="EMBL" id="MDP9891707.1"/>
    </source>
</evidence>
<sequence length="77" mass="8586">MSHRYLAKLASRRLPMFVTTPSRLRRLRRLAAVGHVEARFYPPDARDGQFGEVLALTPAGRGALAARELRESRGRGA</sequence>
<dbReference type="RefSeq" id="WP_307683915.1">
    <property type="nucleotide sequence ID" value="NZ_JAUSRD010000002.1"/>
</dbReference>
<dbReference type="AlphaFoldDB" id="A0AAW8CS03"/>
<name>A0AAW8CS03_9BURK</name>